<evidence type="ECO:0000313" key="4">
    <source>
        <dbReference type="EMBL" id="RCN45392.1"/>
    </source>
</evidence>
<dbReference type="InterPro" id="IPR033121">
    <property type="entry name" value="PEPTIDASE_A1"/>
</dbReference>
<dbReference type="Pfam" id="PF00026">
    <property type="entry name" value="Asp"/>
    <property type="match status" value="1"/>
</dbReference>
<feature type="signal peptide" evidence="2">
    <location>
        <begin position="1"/>
        <end position="16"/>
    </location>
</feature>
<feature type="chain" id="PRO_5016834497" description="Peptidase A1 domain-containing protein" evidence="2">
    <location>
        <begin position="17"/>
        <end position="141"/>
    </location>
</feature>
<gene>
    <name evidence="4" type="ORF">ANCCAN_08613</name>
</gene>
<dbReference type="InterPro" id="IPR001969">
    <property type="entry name" value="Aspartic_peptidase_AS"/>
</dbReference>
<dbReference type="PROSITE" id="PS51767">
    <property type="entry name" value="PEPTIDASE_A1"/>
    <property type="match status" value="1"/>
</dbReference>
<evidence type="ECO:0000313" key="5">
    <source>
        <dbReference type="Proteomes" id="UP000252519"/>
    </source>
</evidence>
<dbReference type="PROSITE" id="PS00141">
    <property type="entry name" value="ASP_PROTEASE"/>
    <property type="match status" value="1"/>
</dbReference>
<dbReference type="STRING" id="29170.A0A368GLY4"/>
<sequence length="141" mass="16373">MLLVVGLLVIACSAIASIYQIPVIKIESEMVHMLRQKTWGAHLKRMELQRLRLQENFPMEEIYDQPVYEYYGLEYVVNVTVGTPDQTFQVALDTGSADFWVIDDTCAPDYPEVCDKSMCDTGCEFWYARMYFCVFVSFHIE</sequence>
<dbReference type="InterPro" id="IPR021109">
    <property type="entry name" value="Peptidase_aspartic_dom_sf"/>
</dbReference>
<dbReference type="Gene3D" id="2.40.70.10">
    <property type="entry name" value="Acid Proteases"/>
    <property type="match status" value="1"/>
</dbReference>
<dbReference type="SUPFAM" id="SSF50630">
    <property type="entry name" value="Acid proteases"/>
    <property type="match status" value="1"/>
</dbReference>
<dbReference type="GO" id="GO:0004190">
    <property type="term" value="F:aspartic-type endopeptidase activity"/>
    <property type="evidence" value="ECO:0007669"/>
    <property type="project" value="InterPro"/>
</dbReference>
<evidence type="ECO:0000256" key="1">
    <source>
        <dbReference type="ARBA" id="ARBA00007447"/>
    </source>
</evidence>
<evidence type="ECO:0000259" key="3">
    <source>
        <dbReference type="PROSITE" id="PS51767"/>
    </source>
</evidence>
<dbReference type="PANTHER" id="PTHR47966:SF51">
    <property type="entry name" value="BETA-SITE APP-CLEAVING ENZYME, ISOFORM A-RELATED"/>
    <property type="match status" value="1"/>
</dbReference>
<reference evidence="4 5" key="1">
    <citation type="submission" date="2014-10" db="EMBL/GenBank/DDBJ databases">
        <title>Draft genome of the hookworm Ancylostoma caninum.</title>
        <authorList>
            <person name="Mitreva M."/>
        </authorList>
    </citation>
    <scope>NUCLEOTIDE SEQUENCE [LARGE SCALE GENOMIC DNA]</scope>
    <source>
        <strain evidence="4 5">Baltimore</strain>
    </source>
</reference>
<dbReference type="InterPro" id="IPR001461">
    <property type="entry name" value="Aspartic_peptidase_A1"/>
</dbReference>
<evidence type="ECO:0000256" key="2">
    <source>
        <dbReference type="SAM" id="SignalP"/>
    </source>
</evidence>
<keyword evidence="5" id="KW-1185">Reference proteome</keyword>
<organism evidence="4 5">
    <name type="scientific">Ancylostoma caninum</name>
    <name type="common">Dog hookworm</name>
    <dbReference type="NCBI Taxonomy" id="29170"/>
    <lineage>
        <taxon>Eukaryota</taxon>
        <taxon>Metazoa</taxon>
        <taxon>Ecdysozoa</taxon>
        <taxon>Nematoda</taxon>
        <taxon>Chromadorea</taxon>
        <taxon>Rhabditida</taxon>
        <taxon>Rhabditina</taxon>
        <taxon>Rhabditomorpha</taxon>
        <taxon>Strongyloidea</taxon>
        <taxon>Ancylostomatidae</taxon>
        <taxon>Ancylostomatinae</taxon>
        <taxon>Ancylostoma</taxon>
    </lineage>
</organism>
<protein>
    <recommendedName>
        <fullName evidence="3">Peptidase A1 domain-containing protein</fullName>
    </recommendedName>
</protein>
<dbReference type="PANTHER" id="PTHR47966">
    <property type="entry name" value="BETA-SITE APP-CLEAVING ENZYME, ISOFORM A-RELATED"/>
    <property type="match status" value="1"/>
</dbReference>
<dbReference type="Proteomes" id="UP000252519">
    <property type="component" value="Unassembled WGS sequence"/>
</dbReference>
<dbReference type="GO" id="GO:0006508">
    <property type="term" value="P:proteolysis"/>
    <property type="evidence" value="ECO:0007669"/>
    <property type="project" value="InterPro"/>
</dbReference>
<feature type="domain" description="Peptidase A1" evidence="3">
    <location>
        <begin position="75"/>
        <end position="141"/>
    </location>
</feature>
<comment type="caution">
    <text evidence="4">The sequence shown here is derived from an EMBL/GenBank/DDBJ whole genome shotgun (WGS) entry which is preliminary data.</text>
</comment>
<dbReference type="AlphaFoldDB" id="A0A368GLY4"/>
<proteinExistence type="inferred from homology"/>
<dbReference type="OrthoDB" id="5858360at2759"/>
<keyword evidence="2" id="KW-0732">Signal</keyword>
<dbReference type="EMBL" id="JOJR01000103">
    <property type="protein sequence ID" value="RCN45392.1"/>
    <property type="molecule type" value="Genomic_DNA"/>
</dbReference>
<accession>A0A368GLY4</accession>
<name>A0A368GLY4_ANCCA</name>
<comment type="similarity">
    <text evidence="1">Belongs to the peptidase A1 family.</text>
</comment>